<comment type="caution">
    <text evidence="2">The sequence shown here is derived from an EMBL/GenBank/DDBJ whole genome shotgun (WGS) entry which is preliminary data.</text>
</comment>
<sequence>MNKFLKLSTTALLLSGLAMSGAAMAATKTPTLRADKMTVGASETVGISVNVAANDSANGNTVSYTGGKAKYGSVTCTTSGMCTYTPNAKAKGKKSDSFIYTVSYTDAKGKPKKRTSRVNVKLVAGCVSC</sequence>
<keyword evidence="1" id="KW-0732">Signal</keyword>
<proteinExistence type="predicted"/>
<evidence type="ECO:0000313" key="3">
    <source>
        <dbReference type="Proteomes" id="UP000192491"/>
    </source>
</evidence>
<feature type="chain" id="PRO_5013050406" evidence="1">
    <location>
        <begin position="26"/>
        <end position="129"/>
    </location>
</feature>
<organism evidence="2 3">
    <name type="scientific">Thiothrix lacustris</name>
    <dbReference type="NCBI Taxonomy" id="525917"/>
    <lineage>
        <taxon>Bacteria</taxon>
        <taxon>Pseudomonadati</taxon>
        <taxon>Pseudomonadota</taxon>
        <taxon>Gammaproteobacteria</taxon>
        <taxon>Thiotrichales</taxon>
        <taxon>Thiotrichaceae</taxon>
        <taxon>Thiothrix</taxon>
    </lineage>
</organism>
<gene>
    <name evidence="2" type="ORF">BWK73_38865</name>
</gene>
<reference evidence="2 3" key="1">
    <citation type="submission" date="2017-01" db="EMBL/GenBank/DDBJ databases">
        <title>Novel large sulfur bacteria in the metagenomes of groundwater-fed chemosynthetic microbial mats in the Lake Huron basin.</title>
        <authorList>
            <person name="Sharrar A.M."/>
            <person name="Flood B.E."/>
            <person name="Bailey J.V."/>
            <person name="Jones D.S."/>
            <person name="Biddanda B."/>
            <person name="Ruberg S.A."/>
            <person name="Marcus D.N."/>
            <person name="Dick G.J."/>
        </authorList>
    </citation>
    <scope>NUCLEOTIDE SEQUENCE [LARGE SCALE GENOMIC DNA]</scope>
    <source>
        <strain evidence="2">A8</strain>
    </source>
</reference>
<dbReference type="AlphaFoldDB" id="A0A1Y1QEG6"/>
<evidence type="ECO:0000313" key="2">
    <source>
        <dbReference type="EMBL" id="OQX03636.1"/>
    </source>
</evidence>
<dbReference type="Proteomes" id="UP000192491">
    <property type="component" value="Unassembled WGS sequence"/>
</dbReference>
<accession>A0A1Y1QEG6</accession>
<feature type="signal peptide" evidence="1">
    <location>
        <begin position="1"/>
        <end position="25"/>
    </location>
</feature>
<dbReference type="Gene3D" id="2.60.40.2810">
    <property type="match status" value="1"/>
</dbReference>
<protein>
    <submittedName>
        <fullName evidence="2">Uncharacterized protein</fullName>
    </submittedName>
</protein>
<dbReference type="EMBL" id="MTEJ01000391">
    <property type="protein sequence ID" value="OQX03636.1"/>
    <property type="molecule type" value="Genomic_DNA"/>
</dbReference>
<name>A0A1Y1QEG6_9GAMM</name>
<evidence type="ECO:0000256" key="1">
    <source>
        <dbReference type="SAM" id="SignalP"/>
    </source>
</evidence>
<dbReference type="Pfam" id="PF17963">
    <property type="entry name" value="Big_9"/>
    <property type="match status" value="1"/>
</dbReference>